<organism evidence="1">
    <name type="scientific">Spodoptera frugiperda</name>
    <name type="common">Fall armyworm</name>
    <dbReference type="NCBI Taxonomy" id="7108"/>
    <lineage>
        <taxon>Eukaryota</taxon>
        <taxon>Metazoa</taxon>
        <taxon>Ecdysozoa</taxon>
        <taxon>Arthropoda</taxon>
        <taxon>Hexapoda</taxon>
        <taxon>Insecta</taxon>
        <taxon>Pterygota</taxon>
        <taxon>Neoptera</taxon>
        <taxon>Endopterygota</taxon>
        <taxon>Lepidoptera</taxon>
        <taxon>Glossata</taxon>
        <taxon>Ditrysia</taxon>
        <taxon>Noctuoidea</taxon>
        <taxon>Noctuidae</taxon>
        <taxon>Amphipyrinae</taxon>
        <taxon>Spodoptera</taxon>
    </lineage>
</organism>
<gene>
    <name evidence="1" type="ORF">SFRICE_013634</name>
</gene>
<reference evidence="1" key="1">
    <citation type="submission" date="2016-07" db="EMBL/GenBank/DDBJ databases">
        <authorList>
            <person name="Bretaudeau A."/>
        </authorList>
    </citation>
    <scope>NUCLEOTIDE SEQUENCE</scope>
    <source>
        <strain evidence="1">Rice</strain>
        <tissue evidence="1">Whole body</tissue>
    </source>
</reference>
<dbReference type="EMBL" id="ODYU01000531">
    <property type="protein sequence ID" value="SOQ35450.1"/>
    <property type="molecule type" value="Genomic_DNA"/>
</dbReference>
<proteinExistence type="predicted"/>
<name>A0A2H1V3M9_SPOFR</name>
<accession>A0A2H1V3M9</accession>
<evidence type="ECO:0000313" key="1">
    <source>
        <dbReference type="EMBL" id="SOQ35450.1"/>
    </source>
</evidence>
<protein>
    <submittedName>
        <fullName evidence="1">SFRICE_013634</fullName>
    </submittedName>
</protein>
<dbReference type="AlphaFoldDB" id="A0A2H1V3M9"/>
<sequence>MTSLALGEERGKTRLLLTKNHPVPTSAFQAGAPVNPLGTLTFIIRGKNHPMTSLALGKTRRIVRLLLTKDHPVPTPAVRAGDPVNPLGSSQLQTIGVSGGQRRSCGQRKRIPGLRLKAGVGSGLPCVSVESMSVSDGGSGVGYSVGGGVGDAEGSVHHGGGVGLGEGLANYGLAGSDRGRGVGHSGGSAVSDAMGGTVGDSVAGAVRDGGGDGGVTSQLLGEHWRDTGGGTVQLSLSGLHSVDRLPRVVFSGVDGLSVELGGLVMVFTGGVSGGADMVGGFNMGVDGGTSEVSGRDGGEGGGGVGYGDRGGVGHCHWGG</sequence>